<dbReference type="AlphaFoldDB" id="A0A2A7SG04"/>
<dbReference type="PIRSF" id="PIRSF006060">
    <property type="entry name" value="AA_transporter"/>
    <property type="match status" value="1"/>
</dbReference>
<feature type="transmembrane region" description="Helical" evidence="7">
    <location>
        <begin position="184"/>
        <end position="202"/>
    </location>
</feature>
<feature type="transmembrane region" description="Helical" evidence="7">
    <location>
        <begin position="307"/>
        <end position="329"/>
    </location>
</feature>
<evidence type="ECO:0000256" key="6">
    <source>
        <dbReference type="SAM" id="MobiDB-lite"/>
    </source>
</evidence>
<feature type="region of interest" description="Disordered" evidence="6">
    <location>
        <begin position="1"/>
        <end position="24"/>
    </location>
</feature>
<keyword evidence="4 7" id="KW-1133">Transmembrane helix</keyword>
<evidence type="ECO:0000256" key="1">
    <source>
        <dbReference type="ARBA" id="ARBA00004651"/>
    </source>
</evidence>
<evidence type="ECO:0000256" key="3">
    <source>
        <dbReference type="ARBA" id="ARBA00022692"/>
    </source>
</evidence>
<keyword evidence="3 7" id="KW-0812">Transmembrane</keyword>
<comment type="caution">
    <text evidence="8">The sequence shown here is derived from an EMBL/GenBank/DDBJ whole genome shotgun (WGS) entry which is preliminary data.</text>
</comment>
<feature type="transmembrane region" description="Helical" evidence="7">
    <location>
        <begin position="418"/>
        <end position="436"/>
    </location>
</feature>
<dbReference type="InterPro" id="IPR050367">
    <property type="entry name" value="APC_superfamily"/>
</dbReference>
<dbReference type="GO" id="GO:0022857">
    <property type="term" value="F:transmembrane transporter activity"/>
    <property type="evidence" value="ECO:0007669"/>
    <property type="project" value="InterPro"/>
</dbReference>
<feature type="transmembrane region" description="Helical" evidence="7">
    <location>
        <begin position="380"/>
        <end position="402"/>
    </location>
</feature>
<evidence type="ECO:0000313" key="8">
    <source>
        <dbReference type="EMBL" id="PEH42200.1"/>
    </source>
</evidence>
<reference evidence="9" key="1">
    <citation type="submission" date="2017-09" db="EMBL/GenBank/DDBJ databases">
        <title>FDA dAtabase for Regulatory Grade micrObial Sequences (FDA-ARGOS): Supporting development and validation of Infectious Disease Dx tests.</title>
        <authorList>
            <person name="Minogue T."/>
            <person name="Wolcott M."/>
            <person name="Wasieloski L."/>
            <person name="Aguilar W."/>
            <person name="Moore D."/>
            <person name="Tallon L."/>
            <person name="Sadzewicz L."/>
            <person name="Ott S."/>
            <person name="Zhao X."/>
            <person name="Nagaraj S."/>
            <person name="Vavikolanu K."/>
            <person name="Aluvathingal J."/>
            <person name="Nadendla S."/>
            <person name="Sichtig H."/>
        </authorList>
    </citation>
    <scope>NUCLEOTIDE SEQUENCE [LARGE SCALE GENOMIC DNA]</scope>
    <source>
        <strain evidence="9">FDAARGOS_390</strain>
    </source>
</reference>
<name>A0A2A7SG04_BURGA</name>
<dbReference type="EMBL" id="PDDY01000001">
    <property type="protein sequence ID" value="PEH42200.1"/>
    <property type="molecule type" value="Genomic_DNA"/>
</dbReference>
<feature type="transmembrane region" description="Helical" evidence="7">
    <location>
        <begin position="116"/>
        <end position="142"/>
    </location>
</feature>
<feature type="transmembrane region" description="Helical" evidence="7">
    <location>
        <begin position="261"/>
        <end position="287"/>
    </location>
</feature>
<evidence type="ECO:0000256" key="7">
    <source>
        <dbReference type="SAM" id="Phobius"/>
    </source>
</evidence>
<evidence type="ECO:0000256" key="4">
    <source>
        <dbReference type="ARBA" id="ARBA00022989"/>
    </source>
</evidence>
<keyword evidence="2" id="KW-1003">Cell membrane</keyword>
<feature type="transmembrane region" description="Helical" evidence="7">
    <location>
        <begin position="154"/>
        <end position="172"/>
    </location>
</feature>
<dbReference type="Gene3D" id="1.20.1740.10">
    <property type="entry name" value="Amino acid/polyamine transporter I"/>
    <property type="match status" value="1"/>
</dbReference>
<proteinExistence type="predicted"/>
<comment type="subcellular location">
    <subcellularLocation>
        <location evidence="1">Cell membrane</location>
        <topology evidence="1">Multi-pass membrane protein</topology>
    </subcellularLocation>
</comment>
<keyword evidence="5 7" id="KW-0472">Membrane</keyword>
<feature type="transmembrane region" description="Helical" evidence="7">
    <location>
        <begin position="71"/>
        <end position="95"/>
    </location>
</feature>
<evidence type="ECO:0000256" key="2">
    <source>
        <dbReference type="ARBA" id="ARBA00022475"/>
    </source>
</evidence>
<organism evidence="8 9">
    <name type="scientific">Burkholderia gladioli</name>
    <name type="common">Pseudomonas marginata</name>
    <name type="synonym">Phytomonas marginata</name>
    <dbReference type="NCBI Taxonomy" id="28095"/>
    <lineage>
        <taxon>Bacteria</taxon>
        <taxon>Pseudomonadati</taxon>
        <taxon>Pseudomonadota</taxon>
        <taxon>Betaproteobacteria</taxon>
        <taxon>Burkholderiales</taxon>
        <taxon>Burkholderiaceae</taxon>
        <taxon>Burkholderia</taxon>
    </lineage>
</organism>
<evidence type="ECO:0000256" key="5">
    <source>
        <dbReference type="ARBA" id="ARBA00023136"/>
    </source>
</evidence>
<dbReference type="Pfam" id="PF13520">
    <property type="entry name" value="AA_permease_2"/>
    <property type="match status" value="1"/>
</dbReference>
<sequence>MSDSTWQDPGASRSDGAAATDGADDAQQAQHFRRSVGLFPAIAVNMIQICGVGPFLTIPAIVAVLNGPLAVIGWVCGALLAMADGLVWAELGAAMPGAGGTYLYVREAFQYRTGKLMPFLFVWTAMLSIPLIMSTGIIGFVQYLGFFLPHLSPWQSHAIGIAAVALVVFALYRRIESIRTLGAVLWIVMVLAVLLTTAAAWSDFHLPLALSMPPDAFDAGKFFTGLGAGLIIAIYDYAGYNTTAYMGDELKNPGHVMPRSIIVSILAMMVFYLAMNIGVIGTVPWQVVAKSTSVASLVVERNWGHTAAAIITALILVAALASVFAGLLGGSRVPFHAARDGVFLAAFGRLHARHDFPHVALLVMGVVTAIGTFFDLTTVINMLVAVAVLLQSVAQIAALTVLRRRQPGLRRPYRQWRYPLPSLLALVGWLYVFYATDARSQWMSTAWIALGVIAFLVWARIAKQWPFGPKRVREVFLERQQGRPRTGVEQS</sequence>
<dbReference type="PANTHER" id="PTHR42770:SF7">
    <property type="entry name" value="MEMBRANE PROTEIN"/>
    <property type="match status" value="1"/>
</dbReference>
<accession>A0A2A7SG04</accession>
<dbReference type="GO" id="GO:0005886">
    <property type="term" value="C:plasma membrane"/>
    <property type="evidence" value="ECO:0007669"/>
    <property type="project" value="UniProtKB-SubCell"/>
</dbReference>
<gene>
    <name evidence="8" type="ORF">CRM94_08635</name>
</gene>
<dbReference type="Proteomes" id="UP000220629">
    <property type="component" value="Unassembled WGS sequence"/>
</dbReference>
<protein>
    <submittedName>
        <fullName evidence="8">Amino acid permease</fullName>
    </submittedName>
</protein>
<feature type="transmembrane region" description="Helical" evidence="7">
    <location>
        <begin position="222"/>
        <end position="240"/>
    </location>
</feature>
<dbReference type="InterPro" id="IPR002293">
    <property type="entry name" value="AA/rel_permease1"/>
</dbReference>
<feature type="transmembrane region" description="Helical" evidence="7">
    <location>
        <begin position="38"/>
        <end position="65"/>
    </location>
</feature>
<feature type="transmembrane region" description="Helical" evidence="7">
    <location>
        <begin position="356"/>
        <end position="374"/>
    </location>
</feature>
<dbReference type="RefSeq" id="WP_098151981.1">
    <property type="nucleotide sequence ID" value="NZ_CP065596.1"/>
</dbReference>
<dbReference type="PANTHER" id="PTHR42770">
    <property type="entry name" value="AMINO ACID TRANSPORTER-RELATED"/>
    <property type="match status" value="1"/>
</dbReference>
<feature type="compositionally biased region" description="Low complexity" evidence="6">
    <location>
        <begin position="10"/>
        <end position="24"/>
    </location>
</feature>
<feature type="transmembrane region" description="Helical" evidence="7">
    <location>
        <begin position="442"/>
        <end position="461"/>
    </location>
</feature>
<evidence type="ECO:0000313" key="9">
    <source>
        <dbReference type="Proteomes" id="UP000220629"/>
    </source>
</evidence>